<keyword evidence="3" id="KW-1185">Reference proteome</keyword>
<proteinExistence type="predicted"/>
<dbReference type="AlphaFoldDB" id="V4AGI9"/>
<feature type="region of interest" description="Disordered" evidence="1">
    <location>
        <begin position="105"/>
        <end position="148"/>
    </location>
</feature>
<dbReference type="Proteomes" id="UP000030746">
    <property type="component" value="Unassembled WGS sequence"/>
</dbReference>
<sequence>MRNDVISRIINTINHSWAKDILTSLKDHYESMLIQKINGIKSRSFSDSRIKEFSAKAINWAKTIYRHKLSDESLKKYSDIIRNIGIPDDSMEVTETIAAATTNRYSIPNNVSQTPTRKRRPSASSPDAVQGTPRKTSKISPTTKPVPLMSLTLPSSSMPSTSFSSSTHRTTNFSVTPSFAFASNPQTSVITPSTSSSVTPFTCSSSTTSISSSTIPSTTSSTITPSCSCTTTPTSSSAIISTTTTSVILSTKPTTSSSTLPSNSSSSKSISKSPNLAIPSSSISQQSSSQPSSSPLTSSPSPSRQSTSQNSKSSRRKIDYDPKQLPSRHANQNKESWSLPAVTKSNLILGSSNLNRIDRSKINSNTQVESYPGAKIDHIIQILKKHQQQPASNSIDPDNIIFHIYKQPGIDTKKIRLIRENYWINKLQTMHPLGMNIQVDFQIIPFVIQYNNTAGQVPRIIIRLYKELQEKFPTVFTNDLVIAYTRNKNLNGILVRGRLPPIPVP</sequence>
<gene>
    <name evidence="2" type="ORF">LOTGIDRAFT_174980</name>
</gene>
<evidence type="ECO:0000256" key="1">
    <source>
        <dbReference type="SAM" id="MobiDB-lite"/>
    </source>
</evidence>
<feature type="region of interest" description="Disordered" evidence="1">
    <location>
        <begin position="250"/>
        <end position="337"/>
    </location>
</feature>
<feature type="compositionally biased region" description="Low complexity" evidence="1">
    <location>
        <begin position="250"/>
        <end position="312"/>
    </location>
</feature>
<dbReference type="CTD" id="20242951"/>
<dbReference type="KEGG" id="lgi:LOTGIDRAFT_174980"/>
<name>V4AGI9_LOTGI</name>
<dbReference type="GeneID" id="20242951"/>
<reference evidence="2 3" key="1">
    <citation type="journal article" date="2013" name="Nature">
        <title>Insights into bilaterian evolution from three spiralian genomes.</title>
        <authorList>
            <person name="Simakov O."/>
            <person name="Marletaz F."/>
            <person name="Cho S.J."/>
            <person name="Edsinger-Gonzales E."/>
            <person name="Havlak P."/>
            <person name="Hellsten U."/>
            <person name="Kuo D.H."/>
            <person name="Larsson T."/>
            <person name="Lv J."/>
            <person name="Arendt D."/>
            <person name="Savage R."/>
            <person name="Osoegawa K."/>
            <person name="de Jong P."/>
            <person name="Grimwood J."/>
            <person name="Chapman J.A."/>
            <person name="Shapiro H."/>
            <person name="Aerts A."/>
            <person name="Otillar R.P."/>
            <person name="Terry A.Y."/>
            <person name="Boore J.L."/>
            <person name="Grigoriev I.V."/>
            <person name="Lindberg D.R."/>
            <person name="Seaver E.C."/>
            <person name="Weisblat D.A."/>
            <person name="Putnam N.H."/>
            <person name="Rokhsar D.S."/>
        </authorList>
    </citation>
    <scope>NUCLEOTIDE SEQUENCE [LARGE SCALE GENOMIC DNA]</scope>
</reference>
<evidence type="ECO:0000313" key="2">
    <source>
        <dbReference type="EMBL" id="ESO95997.1"/>
    </source>
</evidence>
<feature type="region of interest" description="Disordered" evidence="1">
    <location>
        <begin position="204"/>
        <end position="236"/>
    </location>
</feature>
<accession>V4AGI9</accession>
<evidence type="ECO:0000313" key="3">
    <source>
        <dbReference type="Proteomes" id="UP000030746"/>
    </source>
</evidence>
<dbReference type="HOGENOM" id="CLU_540012_0_0_1"/>
<organism evidence="2 3">
    <name type="scientific">Lottia gigantea</name>
    <name type="common">Giant owl limpet</name>
    <dbReference type="NCBI Taxonomy" id="225164"/>
    <lineage>
        <taxon>Eukaryota</taxon>
        <taxon>Metazoa</taxon>
        <taxon>Spiralia</taxon>
        <taxon>Lophotrochozoa</taxon>
        <taxon>Mollusca</taxon>
        <taxon>Gastropoda</taxon>
        <taxon>Patellogastropoda</taxon>
        <taxon>Lottioidea</taxon>
        <taxon>Lottiidae</taxon>
        <taxon>Lottia</taxon>
    </lineage>
</organism>
<dbReference type="RefSeq" id="XP_009053321.1">
    <property type="nucleotide sequence ID" value="XM_009055073.1"/>
</dbReference>
<dbReference type="EMBL" id="KB201550">
    <property type="protein sequence ID" value="ESO95997.1"/>
    <property type="molecule type" value="Genomic_DNA"/>
</dbReference>
<feature type="compositionally biased region" description="Polar residues" evidence="1">
    <location>
        <begin position="105"/>
        <end position="115"/>
    </location>
</feature>
<protein>
    <submittedName>
        <fullName evidence="2">Uncharacterized protein</fullName>
    </submittedName>
</protein>